<dbReference type="AlphaFoldDB" id="A0A9D1DMF3"/>
<evidence type="ECO:0000256" key="3">
    <source>
        <dbReference type="SAM" id="SignalP"/>
    </source>
</evidence>
<comment type="caution">
    <text evidence="5">The sequence shown here is derived from an EMBL/GenBank/DDBJ whole genome shotgun (WGS) entry which is preliminary data.</text>
</comment>
<dbReference type="Gene3D" id="3.10.310.50">
    <property type="match status" value="1"/>
</dbReference>
<name>A0A9D1DMF3_9FIRM</name>
<organism evidence="5 6">
    <name type="scientific">Candidatus Scatomorpha intestinigallinarum</name>
    <dbReference type="NCBI Taxonomy" id="2840923"/>
    <lineage>
        <taxon>Bacteria</taxon>
        <taxon>Bacillati</taxon>
        <taxon>Bacillota</taxon>
        <taxon>Clostridia</taxon>
        <taxon>Eubacteriales</taxon>
        <taxon>Candidatus Scatomorpha</taxon>
    </lineage>
</organism>
<sequence length="297" mass="30975">MKRIFALILALLLLPALALSALAADVPEPSADFYVYDGAGTLSQSTKDLILNASGPLEKYCDGAQIVVVTIDYLPSGYDSEQYANLLFNSWGIGSSSANNGMLLLHVVKEDRGWLAVGAGISNQVSTDSINSLMDSYFWPYSDAGEYDKAVATLFPHLVDIFAALYNTSALYGGTGSTQGGDYYEDPYYDPYYDDGPSLGTVIAFILIILLLVLSFAGSLGRRRYYGRAYYPSFFFCGGPGPRGPRGPRGPGGPPPPRGGGGFRGGGFGGGGFSGGGFRGGGFGGGGFSGGGGGGRR</sequence>
<dbReference type="PANTHER" id="PTHR30373:SF2">
    <property type="entry name" value="UPF0603 PROTEIN YGCG"/>
    <property type="match status" value="1"/>
</dbReference>
<feature type="compositionally biased region" description="Gly residues" evidence="1">
    <location>
        <begin position="259"/>
        <end position="278"/>
    </location>
</feature>
<proteinExistence type="predicted"/>
<gene>
    <name evidence="5" type="ORF">IAD36_07995</name>
</gene>
<feature type="transmembrane region" description="Helical" evidence="2">
    <location>
        <begin position="199"/>
        <end position="220"/>
    </location>
</feature>
<dbReference type="Proteomes" id="UP000824238">
    <property type="component" value="Unassembled WGS sequence"/>
</dbReference>
<keyword evidence="2" id="KW-1133">Transmembrane helix</keyword>
<reference evidence="5" key="2">
    <citation type="journal article" date="2021" name="PeerJ">
        <title>Extensive microbial diversity within the chicken gut microbiome revealed by metagenomics and culture.</title>
        <authorList>
            <person name="Gilroy R."/>
            <person name="Ravi A."/>
            <person name="Getino M."/>
            <person name="Pursley I."/>
            <person name="Horton D.L."/>
            <person name="Alikhan N.F."/>
            <person name="Baker D."/>
            <person name="Gharbi K."/>
            <person name="Hall N."/>
            <person name="Watson M."/>
            <person name="Adriaenssens E.M."/>
            <person name="Foster-Nyarko E."/>
            <person name="Jarju S."/>
            <person name="Secka A."/>
            <person name="Antonio M."/>
            <person name="Oren A."/>
            <person name="Chaudhuri R.R."/>
            <person name="La Ragione R."/>
            <person name="Hildebrand F."/>
            <person name="Pallen M.J."/>
        </authorList>
    </citation>
    <scope>NUCLEOTIDE SEQUENCE</scope>
    <source>
        <strain evidence="5">ChiGjej3B3-7149</strain>
    </source>
</reference>
<evidence type="ECO:0000256" key="1">
    <source>
        <dbReference type="SAM" id="MobiDB-lite"/>
    </source>
</evidence>
<dbReference type="PANTHER" id="PTHR30373">
    <property type="entry name" value="UPF0603 PROTEIN YGCG"/>
    <property type="match status" value="1"/>
</dbReference>
<dbReference type="EMBL" id="DVHH01000192">
    <property type="protein sequence ID" value="HIR55516.1"/>
    <property type="molecule type" value="Genomic_DNA"/>
</dbReference>
<protein>
    <submittedName>
        <fullName evidence="5">TPM domain-containing protein</fullName>
    </submittedName>
</protein>
<keyword evidence="2" id="KW-0812">Transmembrane</keyword>
<reference evidence="5" key="1">
    <citation type="submission" date="2020-10" db="EMBL/GenBank/DDBJ databases">
        <authorList>
            <person name="Gilroy R."/>
        </authorList>
    </citation>
    <scope>NUCLEOTIDE SEQUENCE</scope>
    <source>
        <strain evidence="5">ChiGjej3B3-7149</strain>
    </source>
</reference>
<evidence type="ECO:0000256" key="2">
    <source>
        <dbReference type="SAM" id="Phobius"/>
    </source>
</evidence>
<accession>A0A9D1DMF3</accession>
<evidence type="ECO:0000313" key="5">
    <source>
        <dbReference type="EMBL" id="HIR55516.1"/>
    </source>
</evidence>
<feature type="region of interest" description="Disordered" evidence="1">
    <location>
        <begin position="242"/>
        <end position="278"/>
    </location>
</feature>
<feature type="chain" id="PRO_5038843625" evidence="3">
    <location>
        <begin position="24"/>
        <end position="297"/>
    </location>
</feature>
<keyword evidence="2" id="KW-0472">Membrane</keyword>
<keyword evidence="3" id="KW-0732">Signal</keyword>
<evidence type="ECO:0000259" key="4">
    <source>
        <dbReference type="Pfam" id="PF04536"/>
    </source>
</evidence>
<evidence type="ECO:0000313" key="6">
    <source>
        <dbReference type="Proteomes" id="UP000824238"/>
    </source>
</evidence>
<feature type="signal peptide" evidence="3">
    <location>
        <begin position="1"/>
        <end position="23"/>
    </location>
</feature>
<feature type="domain" description="TPM" evidence="4">
    <location>
        <begin position="35"/>
        <end position="153"/>
    </location>
</feature>
<dbReference type="InterPro" id="IPR007621">
    <property type="entry name" value="TPM_dom"/>
</dbReference>
<dbReference type="Pfam" id="PF04536">
    <property type="entry name" value="TPM_phosphatase"/>
    <property type="match status" value="1"/>
</dbReference>